<proteinExistence type="predicted"/>
<comment type="caution">
    <text evidence="1">The sequence shown here is derived from an EMBL/GenBank/DDBJ whole genome shotgun (WGS) entry which is preliminary data.</text>
</comment>
<gene>
    <name evidence="1" type="ORF">HD601_003988</name>
</gene>
<evidence type="ECO:0000313" key="2">
    <source>
        <dbReference type="Proteomes" id="UP000542813"/>
    </source>
</evidence>
<name>A0A7W9GTB4_9ACTN</name>
<evidence type="ECO:0000313" key="1">
    <source>
        <dbReference type="EMBL" id="MBB5789413.1"/>
    </source>
</evidence>
<dbReference type="RefSeq" id="WP_184824774.1">
    <property type="nucleotide sequence ID" value="NZ_JACHMM010000001.1"/>
</dbReference>
<keyword evidence="2" id="KW-1185">Reference proteome</keyword>
<dbReference type="PIRSF" id="PIRSF035042">
    <property type="entry name" value="UCP035042_thirdx"/>
    <property type="match status" value="1"/>
</dbReference>
<organism evidence="1 2">
    <name type="scientific">Jiangella mangrovi</name>
    <dbReference type="NCBI Taxonomy" id="1524084"/>
    <lineage>
        <taxon>Bacteria</taxon>
        <taxon>Bacillati</taxon>
        <taxon>Actinomycetota</taxon>
        <taxon>Actinomycetes</taxon>
        <taxon>Jiangellales</taxon>
        <taxon>Jiangellaceae</taxon>
        <taxon>Jiangella</taxon>
    </lineage>
</organism>
<dbReference type="EMBL" id="JACHMM010000001">
    <property type="protein sequence ID" value="MBB5789413.1"/>
    <property type="molecule type" value="Genomic_DNA"/>
</dbReference>
<dbReference type="CDD" id="cd03062">
    <property type="entry name" value="TRX_Fd_Sucrase"/>
    <property type="match status" value="1"/>
</dbReference>
<dbReference type="InterPro" id="IPR009737">
    <property type="entry name" value="Aim32/Apd1-like"/>
</dbReference>
<dbReference type="AlphaFoldDB" id="A0A7W9GTB4"/>
<dbReference type="InterPro" id="IPR010350">
    <property type="entry name" value="Aim32/Apd1-like_bac"/>
</dbReference>
<evidence type="ECO:0008006" key="3">
    <source>
        <dbReference type="Google" id="ProtNLM"/>
    </source>
</evidence>
<accession>A0A7W9GTB4</accession>
<dbReference type="Gene3D" id="3.40.30.10">
    <property type="entry name" value="Glutaredoxin"/>
    <property type="match status" value="1"/>
</dbReference>
<dbReference type="InterPro" id="IPR036249">
    <property type="entry name" value="Thioredoxin-like_sf"/>
</dbReference>
<sequence>MTLCSDAGRELSEPLAGTAPVAAWWLVVEQPGPWGAKALTQSHLDPVLGASLDAAAGAHGGRVALVRRPRRHPDTHYPASHRVWVAGTTPGATFLLGGWLPDVSVLLALDWAALRAGDPSAVVDRLPDLRPETEPLLLVCTNGRRDLCCAAKGRQLVADLRDDVVGRVWETTHLGGHRFAPTAVLLPHGVVYGRMDDKQALLLVESAREGRFLDDGYRGRSTFSRPGQSAEAAVRRLLGDTALDDLSVASVVAGGSGGAEGAWDAVVDHADGRSWSVAVRAEEQQPPRPESCGKPPVTPIAYVASVPVPR</sequence>
<dbReference type="Pfam" id="PF06999">
    <property type="entry name" value="Suc_Fer-like"/>
    <property type="match status" value="1"/>
</dbReference>
<dbReference type="SUPFAM" id="SSF52833">
    <property type="entry name" value="Thioredoxin-like"/>
    <property type="match status" value="1"/>
</dbReference>
<protein>
    <recommendedName>
        <fullName evidence="3">Sucrase ferredoxin</fullName>
    </recommendedName>
</protein>
<dbReference type="Proteomes" id="UP000542813">
    <property type="component" value="Unassembled WGS sequence"/>
</dbReference>
<reference evidence="1 2" key="1">
    <citation type="submission" date="2020-08" db="EMBL/GenBank/DDBJ databases">
        <title>Sequencing the genomes of 1000 actinobacteria strains.</title>
        <authorList>
            <person name="Klenk H.-P."/>
        </authorList>
    </citation>
    <scope>NUCLEOTIDE SEQUENCE [LARGE SCALE GENOMIC DNA]</scope>
    <source>
        <strain evidence="1 2">DSM 102122</strain>
    </source>
</reference>